<protein>
    <submittedName>
        <fullName evidence="3">ATP-binding protein</fullName>
    </submittedName>
</protein>
<gene>
    <name evidence="3" type="ORF">HHJ78_10435</name>
</gene>
<evidence type="ECO:0000259" key="2">
    <source>
        <dbReference type="Pfam" id="PF13635"/>
    </source>
</evidence>
<dbReference type="GO" id="GO:0005524">
    <property type="term" value="F:ATP binding"/>
    <property type="evidence" value="ECO:0007669"/>
    <property type="project" value="UniProtKB-KW"/>
</dbReference>
<comment type="caution">
    <text evidence="3">The sequence shown here is derived from an EMBL/GenBank/DDBJ whole genome shotgun (WGS) entry which is preliminary data.</text>
</comment>
<dbReference type="Pfam" id="PF13635">
    <property type="entry name" value="DUF4143"/>
    <property type="match status" value="1"/>
</dbReference>
<dbReference type="InterPro" id="IPR025420">
    <property type="entry name" value="DUF4143"/>
</dbReference>
<dbReference type="Pfam" id="PF13173">
    <property type="entry name" value="AAA_14"/>
    <property type="match status" value="1"/>
</dbReference>
<proteinExistence type="predicted"/>
<evidence type="ECO:0000259" key="1">
    <source>
        <dbReference type="Pfam" id="PF13173"/>
    </source>
</evidence>
<evidence type="ECO:0000313" key="3">
    <source>
        <dbReference type="EMBL" id="NMW65912.1"/>
    </source>
</evidence>
<name>A0A7Y0Y578_9ACTO</name>
<reference evidence="3 4" key="1">
    <citation type="submission" date="2020-04" db="EMBL/GenBank/DDBJ databases">
        <title>Antimicrobial susceptibility and clonality of vaginal-derived multi-drug resistant Mobiluncus isolates in China.</title>
        <authorList>
            <person name="Zhang X."/>
        </authorList>
    </citation>
    <scope>NUCLEOTIDE SEQUENCE [LARGE SCALE GENOMIC DNA]</scope>
    <source>
        <strain evidence="3 4">13</strain>
    </source>
</reference>
<dbReference type="InterPro" id="IPR027417">
    <property type="entry name" value="P-loop_NTPase"/>
</dbReference>
<evidence type="ECO:0000313" key="4">
    <source>
        <dbReference type="Proteomes" id="UP000578252"/>
    </source>
</evidence>
<sequence>MRRFLMQRLVEWNDSPDRKPLVLNGARQVGKTWLLREFGREYFENVAYISLDSNPGFAAQFEAGFDIERLLLMIHAETGQTVTPGKTLIIFDEIQACPLALTALKYFCENIPDQAIATAGSLLGITFHRGSGFPVGKVDMLNLFPLSFREFLDATGNTTLREVIDSGDWQMLGFLSSKLQELLKQYYFVGGMPECVASFTRSQDFNRVRQLQQAILFGYERDISKHLGNQAEYALAAWHSLPMHLGRENKKFIFGNIKEGARARDYRSGITWLTQAGIATLVSRVSKPGIPLRAYADDAAFKLFALDVGLLGALADIDSGALVDGHTLFTEFKGALTEQYVCQQLLAEGGFTPYYWSAPNSQAEVDFLVQAGGNVYPLEVKAQENLRSKSLRAFHQRYPDTHPRRFSLSGFRDQDWMINIPLYAIGNPQAWGANIEAAGAAVR</sequence>
<keyword evidence="3" id="KW-0547">Nucleotide-binding</keyword>
<dbReference type="PANTHER" id="PTHR33295:SF7">
    <property type="entry name" value="ATPASE"/>
    <property type="match status" value="1"/>
</dbReference>
<accession>A0A7Y0Y578</accession>
<feature type="domain" description="DUF4143" evidence="2">
    <location>
        <begin position="220"/>
        <end position="382"/>
    </location>
</feature>
<dbReference type="Proteomes" id="UP000578252">
    <property type="component" value="Unassembled WGS sequence"/>
</dbReference>
<dbReference type="SUPFAM" id="SSF52540">
    <property type="entry name" value="P-loop containing nucleoside triphosphate hydrolases"/>
    <property type="match status" value="1"/>
</dbReference>
<feature type="domain" description="AAA" evidence="1">
    <location>
        <begin position="18"/>
        <end position="152"/>
    </location>
</feature>
<keyword evidence="3" id="KW-0067">ATP-binding</keyword>
<dbReference type="RefSeq" id="WP_169772429.1">
    <property type="nucleotide sequence ID" value="NZ_JABCUR010000012.1"/>
</dbReference>
<organism evidence="3 4">
    <name type="scientific">Mobiluncus mulieris</name>
    <dbReference type="NCBI Taxonomy" id="2052"/>
    <lineage>
        <taxon>Bacteria</taxon>
        <taxon>Bacillati</taxon>
        <taxon>Actinomycetota</taxon>
        <taxon>Actinomycetes</taxon>
        <taxon>Actinomycetales</taxon>
        <taxon>Actinomycetaceae</taxon>
        <taxon>Mobiluncus</taxon>
    </lineage>
</organism>
<dbReference type="AlphaFoldDB" id="A0A7Y0Y578"/>
<dbReference type="InterPro" id="IPR041682">
    <property type="entry name" value="AAA_14"/>
</dbReference>
<dbReference type="PANTHER" id="PTHR33295">
    <property type="entry name" value="ATPASE"/>
    <property type="match status" value="1"/>
</dbReference>
<dbReference type="EMBL" id="JABCUR010000012">
    <property type="protein sequence ID" value="NMW65912.1"/>
    <property type="molecule type" value="Genomic_DNA"/>
</dbReference>